<dbReference type="EMBL" id="MU274910">
    <property type="protein sequence ID" value="KAI0089411.1"/>
    <property type="molecule type" value="Genomic_DNA"/>
</dbReference>
<accession>A0ACB8U5E3</accession>
<sequence>MRYSTNASRIQSGVCLLVSPPSTAIRTTAKPGDFVNFIFSPKNHTVTQSSFDDPCTPLQNGFTSGFRPVAANLTTDFPVFTIPVLDSKPIWFHCEQGAGTNASHCGKGMVGAINTDESKFDQFKQKALAIGASLSGNSTSSPTVHQVSVSNANGNLTYTPPVTYAKPGEVVRFTFFPKNHTVSQSSFDSPCSPLDYGFTSGFHPVAPGSIGSETFDITVKDDKPIWFYCQQGANTNASHCGKGMVGAINPTADKTFQEFLQKALAVGVALNANSTIAPTVHQVSVSNANGDLTYTPSVTYAKPGEIVRFTFFPKNHTVSQSAFDSPCSPLDYGFTSGFRPVAPGAASTETFDIVVKDDKPIWFYCQQGANTNATHCGKGMVGAINPTADKTFAAFQQKALAVGAALNANASSAPVYHDVSVGGQDGSLVYTPSSVIAKKGDIVRFTFNPKNHSVTQSSFDEPCTKIQGAIDSGFHPVSPNTYGGPVIFTVPVIDDSPKWFYCAQGAGTNASHCGHGMVFALNPTADKTFAAFRSKALAVGQSLGVIAPIPL</sequence>
<reference evidence="1" key="1">
    <citation type="journal article" date="2021" name="Environ. Microbiol.">
        <title>Gene family expansions and transcriptome signatures uncover fungal adaptations to wood decay.</title>
        <authorList>
            <person name="Hage H."/>
            <person name="Miyauchi S."/>
            <person name="Viragh M."/>
            <person name="Drula E."/>
            <person name="Min B."/>
            <person name="Chaduli D."/>
            <person name="Navarro D."/>
            <person name="Favel A."/>
            <person name="Norest M."/>
            <person name="Lesage-Meessen L."/>
            <person name="Balint B."/>
            <person name="Merenyi Z."/>
            <person name="de Eugenio L."/>
            <person name="Morin E."/>
            <person name="Martinez A.T."/>
            <person name="Baldrian P."/>
            <person name="Stursova M."/>
            <person name="Martinez M.J."/>
            <person name="Novotny C."/>
            <person name="Magnuson J.K."/>
            <person name="Spatafora J.W."/>
            <person name="Maurice S."/>
            <person name="Pangilinan J."/>
            <person name="Andreopoulos W."/>
            <person name="LaButti K."/>
            <person name="Hundley H."/>
            <person name="Na H."/>
            <person name="Kuo A."/>
            <person name="Barry K."/>
            <person name="Lipzen A."/>
            <person name="Henrissat B."/>
            <person name="Riley R."/>
            <person name="Ahrendt S."/>
            <person name="Nagy L.G."/>
            <person name="Grigoriev I.V."/>
            <person name="Martin F."/>
            <person name="Rosso M.N."/>
        </authorList>
    </citation>
    <scope>NUCLEOTIDE SEQUENCE</scope>
    <source>
        <strain evidence="1">CBS 384.51</strain>
    </source>
</reference>
<protein>
    <submittedName>
        <fullName evidence="1">Cupredoxin</fullName>
    </submittedName>
</protein>
<comment type="caution">
    <text evidence="1">The sequence shown here is derived from an EMBL/GenBank/DDBJ whole genome shotgun (WGS) entry which is preliminary data.</text>
</comment>
<evidence type="ECO:0000313" key="2">
    <source>
        <dbReference type="Proteomes" id="UP001055072"/>
    </source>
</evidence>
<organism evidence="1 2">
    <name type="scientific">Irpex rosettiformis</name>
    <dbReference type="NCBI Taxonomy" id="378272"/>
    <lineage>
        <taxon>Eukaryota</taxon>
        <taxon>Fungi</taxon>
        <taxon>Dikarya</taxon>
        <taxon>Basidiomycota</taxon>
        <taxon>Agaricomycotina</taxon>
        <taxon>Agaricomycetes</taxon>
        <taxon>Polyporales</taxon>
        <taxon>Irpicaceae</taxon>
        <taxon>Irpex</taxon>
    </lineage>
</organism>
<dbReference type="Proteomes" id="UP001055072">
    <property type="component" value="Unassembled WGS sequence"/>
</dbReference>
<name>A0ACB8U5E3_9APHY</name>
<evidence type="ECO:0000313" key="1">
    <source>
        <dbReference type="EMBL" id="KAI0089411.1"/>
    </source>
</evidence>
<keyword evidence="2" id="KW-1185">Reference proteome</keyword>
<proteinExistence type="predicted"/>
<gene>
    <name evidence="1" type="ORF">BDY19DRAFT_993019</name>
</gene>